<dbReference type="InterPro" id="IPR045584">
    <property type="entry name" value="Pilin-like"/>
</dbReference>
<dbReference type="OrthoDB" id="279742at2"/>
<organism evidence="3 4">
    <name type="scientific">Aquisphaera giovannonii</name>
    <dbReference type="NCBI Taxonomy" id="406548"/>
    <lineage>
        <taxon>Bacteria</taxon>
        <taxon>Pseudomonadati</taxon>
        <taxon>Planctomycetota</taxon>
        <taxon>Planctomycetia</taxon>
        <taxon>Isosphaerales</taxon>
        <taxon>Isosphaeraceae</taxon>
        <taxon>Aquisphaera</taxon>
    </lineage>
</organism>
<dbReference type="SUPFAM" id="SSF54523">
    <property type="entry name" value="Pili subunits"/>
    <property type="match status" value="1"/>
</dbReference>
<keyword evidence="1" id="KW-0488">Methylation</keyword>
<protein>
    <recommendedName>
        <fullName evidence="5">Prepilin-type N-terminal cleavage/methylation domain-containing protein</fullName>
    </recommendedName>
</protein>
<keyword evidence="2" id="KW-1133">Transmembrane helix</keyword>
<evidence type="ECO:0000256" key="1">
    <source>
        <dbReference type="ARBA" id="ARBA00022481"/>
    </source>
</evidence>
<accession>A0A5B9W6Z5</accession>
<feature type="transmembrane region" description="Helical" evidence="2">
    <location>
        <begin position="20"/>
        <end position="41"/>
    </location>
</feature>
<dbReference type="EMBL" id="CP042997">
    <property type="protein sequence ID" value="QEH35855.1"/>
    <property type="molecule type" value="Genomic_DNA"/>
</dbReference>
<evidence type="ECO:0000313" key="3">
    <source>
        <dbReference type="EMBL" id="QEH35855.1"/>
    </source>
</evidence>
<gene>
    <name evidence="3" type="ORF">OJF2_44120</name>
</gene>
<dbReference type="KEGG" id="agv:OJF2_44120"/>
<name>A0A5B9W6Z5_9BACT</name>
<dbReference type="Proteomes" id="UP000324233">
    <property type="component" value="Chromosome"/>
</dbReference>
<dbReference type="GO" id="GO:0015628">
    <property type="term" value="P:protein secretion by the type II secretion system"/>
    <property type="evidence" value="ECO:0007669"/>
    <property type="project" value="InterPro"/>
</dbReference>
<dbReference type="PRINTS" id="PR00813">
    <property type="entry name" value="BCTERIALGSPG"/>
</dbReference>
<evidence type="ECO:0008006" key="5">
    <source>
        <dbReference type="Google" id="ProtNLM"/>
    </source>
</evidence>
<keyword evidence="2" id="KW-0472">Membrane</keyword>
<keyword evidence="4" id="KW-1185">Reference proteome</keyword>
<sequence>MTRPRGPRRDGPGRGPPRAYTLVESMVVLVTMGVLVALAVPRFGRALESARLDVAGANLRAIWTAERIYWLRNRSYAADLAELSDLLDPSINVGDPAAPGAFYSYSVVAADSSSFAATAVRINGGSWAGALTITQDGKVTGVLAKGGEPDIRVGFE</sequence>
<dbReference type="AlphaFoldDB" id="A0A5B9W6Z5"/>
<proteinExistence type="predicted"/>
<evidence type="ECO:0000313" key="4">
    <source>
        <dbReference type="Proteomes" id="UP000324233"/>
    </source>
</evidence>
<keyword evidence="2" id="KW-0812">Transmembrane</keyword>
<dbReference type="InterPro" id="IPR000983">
    <property type="entry name" value="Bac_GSPG_pilin"/>
</dbReference>
<dbReference type="RefSeq" id="WP_148595600.1">
    <property type="nucleotide sequence ID" value="NZ_CP042997.1"/>
</dbReference>
<dbReference type="Gene3D" id="3.30.700.10">
    <property type="entry name" value="Glycoprotein, Type 4 Pilin"/>
    <property type="match status" value="1"/>
</dbReference>
<dbReference type="GO" id="GO:0015627">
    <property type="term" value="C:type II protein secretion system complex"/>
    <property type="evidence" value="ECO:0007669"/>
    <property type="project" value="InterPro"/>
</dbReference>
<reference evidence="3 4" key="1">
    <citation type="submission" date="2019-08" db="EMBL/GenBank/DDBJ databases">
        <title>Deep-cultivation of Planctomycetes and their phenomic and genomic characterization uncovers novel biology.</title>
        <authorList>
            <person name="Wiegand S."/>
            <person name="Jogler M."/>
            <person name="Boedeker C."/>
            <person name="Pinto D."/>
            <person name="Vollmers J."/>
            <person name="Rivas-Marin E."/>
            <person name="Kohn T."/>
            <person name="Peeters S.H."/>
            <person name="Heuer A."/>
            <person name="Rast P."/>
            <person name="Oberbeckmann S."/>
            <person name="Bunk B."/>
            <person name="Jeske O."/>
            <person name="Meyerdierks A."/>
            <person name="Storesund J.E."/>
            <person name="Kallscheuer N."/>
            <person name="Luecker S."/>
            <person name="Lage O.M."/>
            <person name="Pohl T."/>
            <person name="Merkel B.J."/>
            <person name="Hornburger P."/>
            <person name="Mueller R.-W."/>
            <person name="Bruemmer F."/>
            <person name="Labrenz M."/>
            <person name="Spormann A.M."/>
            <person name="Op den Camp H."/>
            <person name="Overmann J."/>
            <person name="Amann R."/>
            <person name="Jetten M.S.M."/>
            <person name="Mascher T."/>
            <person name="Medema M.H."/>
            <person name="Devos D.P."/>
            <person name="Kaster A.-K."/>
            <person name="Ovreas L."/>
            <person name="Rohde M."/>
            <person name="Galperin M.Y."/>
            <person name="Jogler C."/>
        </authorList>
    </citation>
    <scope>NUCLEOTIDE SEQUENCE [LARGE SCALE GENOMIC DNA]</scope>
    <source>
        <strain evidence="3 4">OJF2</strain>
    </source>
</reference>
<evidence type="ECO:0000256" key="2">
    <source>
        <dbReference type="SAM" id="Phobius"/>
    </source>
</evidence>